<dbReference type="Gene3D" id="1.10.287.2250">
    <property type="match status" value="1"/>
</dbReference>
<reference evidence="5" key="1">
    <citation type="submission" date="2022-03" db="EMBL/GenBank/DDBJ databases">
        <authorList>
            <person name="Alioto T."/>
            <person name="Alioto T."/>
            <person name="Gomez Garrido J."/>
        </authorList>
    </citation>
    <scope>NUCLEOTIDE SEQUENCE</scope>
</reference>
<dbReference type="SMART" id="SM00848">
    <property type="entry name" value="Inhibitor_I29"/>
    <property type="match status" value="1"/>
</dbReference>
<dbReference type="InterPro" id="IPR013201">
    <property type="entry name" value="Prot_inhib_I29"/>
</dbReference>
<keyword evidence="6" id="KW-1185">Reference proteome</keyword>
<dbReference type="SUPFAM" id="SSF54001">
    <property type="entry name" value="Cysteine proteinases"/>
    <property type="match status" value="1"/>
</dbReference>
<gene>
    <name evidence="5" type="ORF">PECUL_23A048580</name>
</gene>
<dbReference type="InterPro" id="IPR039417">
    <property type="entry name" value="Peptidase_C1A_papain-like"/>
</dbReference>
<dbReference type="GO" id="GO:0008234">
    <property type="term" value="F:cysteine-type peptidase activity"/>
    <property type="evidence" value="ECO:0007669"/>
    <property type="project" value="InterPro"/>
</dbReference>
<dbReference type="PANTHER" id="PTHR12411">
    <property type="entry name" value="CYSTEINE PROTEASE FAMILY C1-RELATED"/>
    <property type="match status" value="1"/>
</dbReference>
<name>A0AAD1RM87_PELCU</name>
<evidence type="ECO:0000259" key="3">
    <source>
        <dbReference type="SMART" id="SM00645"/>
    </source>
</evidence>
<feature type="signal peptide" evidence="2">
    <location>
        <begin position="1"/>
        <end position="19"/>
    </location>
</feature>
<accession>A0AAD1RM87</accession>
<evidence type="ECO:0000313" key="6">
    <source>
        <dbReference type="Proteomes" id="UP001295444"/>
    </source>
</evidence>
<dbReference type="Pfam" id="PF00112">
    <property type="entry name" value="Peptidase_C1"/>
    <property type="match status" value="1"/>
</dbReference>
<comment type="similarity">
    <text evidence="1">Belongs to the peptidase C1 family.</text>
</comment>
<evidence type="ECO:0000313" key="5">
    <source>
        <dbReference type="EMBL" id="CAH2273507.1"/>
    </source>
</evidence>
<evidence type="ECO:0000256" key="2">
    <source>
        <dbReference type="SAM" id="SignalP"/>
    </source>
</evidence>
<dbReference type="AlphaFoldDB" id="A0AAD1RM87"/>
<dbReference type="InterPro" id="IPR038765">
    <property type="entry name" value="Papain-like_cys_pep_sf"/>
</dbReference>
<dbReference type="InterPro" id="IPR000668">
    <property type="entry name" value="Peptidase_C1A_C"/>
</dbReference>
<dbReference type="InterPro" id="IPR013128">
    <property type="entry name" value="Peptidase_C1A"/>
</dbReference>
<organism evidence="5 6">
    <name type="scientific">Pelobates cultripes</name>
    <name type="common">Western spadefoot toad</name>
    <dbReference type="NCBI Taxonomy" id="61616"/>
    <lineage>
        <taxon>Eukaryota</taxon>
        <taxon>Metazoa</taxon>
        <taxon>Chordata</taxon>
        <taxon>Craniata</taxon>
        <taxon>Vertebrata</taxon>
        <taxon>Euteleostomi</taxon>
        <taxon>Amphibia</taxon>
        <taxon>Batrachia</taxon>
        <taxon>Anura</taxon>
        <taxon>Pelobatoidea</taxon>
        <taxon>Pelobatidae</taxon>
        <taxon>Pelobates</taxon>
    </lineage>
</organism>
<evidence type="ECO:0000259" key="4">
    <source>
        <dbReference type="SMART" id="SM00848"/>
    </source>
</evidence>
<dbReference type="Gene3D" id="3.90.70.10">
    <property type="entry name" value="Cysteine proteinases"/>
    <property type="match status" value="1"/>
</dbReference>
<dbReference type="EMBL" id="OW240914">
    <property type="protein sequence ID" value="CAH2273507.1"/>
    <property type="molecule type" value="Genomic_DNA"/>
</dbReference>
<feature type="domain" description="Peptidase C1A papain C-terminal" evidence="3">
    <location>
        <begin position="116"/>
        <end position="329"/>
    </location>
</feature>
<evidence type="ECO:0000256" key="1">
    <source>
        <dbReference type="ARBA" id="ARBA00008455"/>
    </source>
</evidence>
<dbReference type="Pfam" id="PF08246">
    <property type="entry name" value="Inhibitor_I29"/>
    <property type="match status" value="1"/>
</dbReference>
<feature type="domain" description="Cathepsin propeptide inhibitor" evidence="4">
    <location>
        <begin position="27"/>
        <end position="87"/>
    </location>
</feature>
<dbReference type="SMART" id="SM00645">
    <property type="entry name" value="Pept_C1"/>
    <property type="match status" value="1"/>
</dbReference>
<proteinExistence type="inferred from homology"/>
<dbReference type="PROSITE" id="PS00640">
    <property type="entry name" value="THIOL_PROTEASE_ASN"/>
    <property type="match status" value="1"/>
</dbReference>
<protein>
    <submittedName>
        <fullName evidence="5">Cathepsin S-like</fullName>
    </submittedName>
</protein>
<feature type="chain" id="PRO_5042165053" evidence="2">
    <location>
        <begin position="20"/>
        <end position="332"/>
    </location>
</feature>
<dbReference type="InterPro" id="IPR025661">
    <property type="entry name" value="Pept_asp_AS"/>
</dbReference>
<dbReference type="CDD" id="cd02248">
    <property type="entry name" value="Peptidase_C1A"/>
    <property type="match status" value="1"/>
</dbReference>
<keyword evidence="2" id="KW-0732">Signal</keyword>
<dbReference type="FunFam" id="3.90.70.10:FF:000103">
    <property type="entry name" value="Hypothetical LOC496748"/>
    <property type="match status" value="1"/>
</dbReference>
<dbReference type="PRINTS" id="PR00705">
    <property type="entry name" value="PAPAIN"/>
</dbReference>
<dbReference type="Proteomes" id="UP001295444">
    <property type="component" value="Chromosome 03"/>
</dbReference>
<sequence>MHLNSLLFVLVIIVICASASQFLQQEWNAWKLKHGKKYQHSEDELFRRKAWEANWEKVQKHNELADQGLKKYRLSMNKFADMTAEDVKSKSCLIPKELPSKTSEVPQMRYRNNVNIPQEVDWRKTKCVTPVKDQGSLCGSCWAFAAVGAIETRLCLKNDELIALSEQQLVDCDTSNHGCCGGFPIDALAYVAKQGVMKSDDYEYTQKKFICEYDPDEAIKLNTTKYYILPGEINMATAVALEGPITVGFGVDIDFFLYLEGIFDGDCAPEANHAIIIEGYGTEKGEDGEDEEYWLIKNSWGEDWGIQGYGKIKRNVNKCDVADMAATIDLIA</sequence>
<dbReference type="FunFam" id="1.10.287.2250:FF:000003">
    <property type="entry name" value="Cathepsin L"/>
    <property type="match status" value="1"/>
</dbReference>
<dbReference type="GO" id="GO:0006508">
    <property type="term" value="P:proteolysis"/>
    <property type="evidence" value="ECO:0007669"/>
    <property type="project" value="InterPro"/>
</dbReference>